<evidence type="ECO:0000259" key="13">
    <source>
        <dbReference type="Pfam" id="PF01433"/>
    </source>
</evidence>
<dbReference type="InterPro" id="IPR042097">
    <property type="entry name" value="Aminopeptidase_N-like_N_sf"/>
</dbReference>
<dbReference type="InterPro" id="IPR001930">
    <property type="entry name" value="Peptidase_M1"/>
</dbReference>
<dbReference type="InterPro" id="IPR037144">
    <property type="entry name" value="Peptidase_M1_pepN_C_sf"/>
</dbReference>
<dbReference type="AlphaFoldDB" id="A0A160PBE7"/>
<dbReference type="RefSeq" id="WP_096483699.1">
    <property type="nucleotide sequence ID" value="NZ_AP014809.1"/>
</dbReference>
<reference evidence="17 18" key="1">
    <citation type="journal article" date="2016" name="Genome Announc.">
        <title>Complete Genome Sequence of Methylobacterium populi P-1M, Isolated from Pink-Pigmented Household Biofilm.</title>
        <authorList>
            <person name="Morohoshi T."/>
            <person name="Ikeda T."/>
        </authorList>
    </citation>
    <scope>NUCLEOTIDE SEQUENCE [LARGE SCALE GENOMIC DNA]</scope>
    <source>
        <strain evidence="17 18">P-1M</strain>
    </source>
</reference>
<dbReference type="Gene3D" id="2.60.40.1840">
    <property type="match status" value="1"/>
</dbReference>
<dbReference type="InterPro" id="IPR024601">
    <property type="entry name" value="Peptidase_M1_pepN_C"/>
</dbReference>
<dbReference type="InterPro" id="IPR045357">
    <property type="entry name" value="Aminopeptidase_N-like_N"/>
</dbReference>
<dbReference type="InterPro" id="IPR014782">
    <property type="entry name" value="Peptidase_M1_dom"/>
</dbReference>
<sequence length="878" mass="95964">MRTETPPTVRLEDYRPSDHLIDRVELDVRLDPHDTRVTATLALRPNPAGRAGAPLLLDGDDLTLLALELDGHSLAPDAYRAEPSGLTLHAPPQRPFTLRIETRLDPTANTRLMGLYRSNGVYCTQCEADGFRRITYFLDRPDVLSIYTTRIEAEREAAPVLLGNGNPVEAGEVAGTDRHYAVWHDPMPKPAYLFALVGGRLDRVSKSFTTMEGREVEIAVYVEPGKGDRAAYALDAVERSMAWDETAFGRAYDLDVFNVVAVSDFNMGAMENKGLNIFNDKYVLASPETATDADYAAIEAIIAHEYFHNWSGNRVTCRDWFQLCLKEGLTVFRDQEFSSDMRSRAVHRIAEVRNLRARQFPEDAGPLAHPVRPKRYAEINNFYTATVYEKGAEIVRMLRTLIGETAFRAGMDRYFAENDGKAATVEDFLKAFEAVTGRDLTRFAEWYERPGTPRVAVSGHYDAAARTYRLAFRQTRPGAGADAPPLVIPIRLGLVGDEGPLDTATSERVEAGVFVLDAAEDAVTFGNVAAEPVPSLFRAFSAPVRVESSLDEAARLTLLRHDPDSFNRWEAAQRVALGLMAREARGETSETAGADAFVAALDAFLDAEALCDPAFAAQVLALPSEGDLADEIGSETDPDAIFSARQDLRRRLGSGLRERLTHLREALAEPSGTPFSPDAAAAGRRALRNAALDLIAAADPQAGTALAQAQIEAATNMTDRLAGLATLALLPGEAREAALTAFAERYADEPLVLDKWFAIQAMIPEDGTVARIRRLQNHPAFAMTNPNRVRSLIGSFSLANPTQFNRPDGTGYALVAETVLALDGTNPQVAARLMTAFGPWRRLEPGRRTVAEAALRRIVATPGLSRDVSDIATRSVAG</sequence>
<dbReference type="Pfam" id="PF17432">
    <property type="entry name" value="DUF3458_C"/>
    <property type="match status" value="1"/>
</dbReference>
<dbReference type="Gene3D" id="2.60.40.1730">
    <property type="entry name" value="tricorn interacting facor f3 domain"/>
    <property type="match status" value="1"/>
</dbReference>
<evidence type="ECO:0000256" key="12">
    <source>
        <dbReference type="NCBIfam" id="TIGR02414"/>
    </source>
</evidence>
<dbReference type="Pfam" id="PF17900">
    <property type="entry name" value="Peptidase_M1_N"/>
    <property type="match status" value="1"/>
</dbReference>
<dbReference type="Pfam" id="PF11940">
    <property type="entry name" value="DUF3458"/>
    <property type="match status" value="1"/>
</dbReference>
<gene>
    <name evidence="17" type="primary">pepN</name>
    <name evidence="17" type="ORF">MPPM_0558</name>
</gene>
<dbReference type="SUPFAM" id="SSF55486">
    <property type="entry name" value="Metalloproteases ('zincins'), catalytic domain"/>
    <property type="match status" value="1"/>
</dbReference>
<dbReference type="OrthoDB" id="100605at2"/>
<evidence type="ECO:0000259" key="16">
    <source>
        <dbReference type="Pfam" id="PF17900"/>
    </source>
</evidence>
<dbReference type="FunFam" id="3.30.2010.30:FF:000002">
    <property type="entry name" value="Putative aminopeptidase N"/>
    <property type="match status" value="1"/>
</dbReference>
<dbReference type="Proteomes" id="UP000218288">
    <property type="component" value="Chromosome"/>
</dbReference>
<evidence type="ECO:0000256" key="4">
    <source>
        <dbReference type="ARBA" id="ARBA00012564"/>
    </source>
</evidence>
<evidence type="ECO:0000256" key="1">
    <source>
        <dbReference type="ARBA" id="ARBA00000098"/>
    </source>
</evidence>
<evidence type="ECO:0000256" key="7">
    <source>
        <dbReference type="ARBA" id="ARBA00022670"/>
    </source>
</evidence>
<evidence type="ECO:0000313" key="18">
    <source>
        <dbReference type="Proteomes" id="UP000218288"/>
    </source>
</evidence>
<keyword evidence="7" id="KW-0645">Protease</keyword>
<dbReference type="Gene3D" id="1.25.50.10">
    <property type="entry name" value="Peptidase M1, alanyl aminopeptidase, C-terminal domain"/>
    <property type="match status" value="1"/>
</dbReference>
<dbReference type="Pfam" id="PF01433">
    <property type="entry name" value="Peptidase_M1"/>
    <property type="match status" value="1"/>
</dbReference>
<evidence type="ECO:0000313" key="17">
    <source>
        <dbReference type="EMBL" id="BAU89163.1"/>
    </source>
</evidence>
<dbReference type="PRINTS" id="PR00756">
    <property type="entry name" value="ALADIPTASE"/>
</dbReference>
<evidence type="ECO:0000256" key="8">
    <source>
        <dbReference type="ARBA" id="ARBA00022723"/>
    </source>
</evidence>
<feature type="domain" description="Aminopeptidase N-like N-terminal" evidence="16">
    <location>
        <begin position="93"/>
        <end position="193"/>
    </location>
</feature>
<dbReference type="GO" id="GO:0008270">
    <property type="term" value="F:zinc ion binding"/>
    <property type="evidence" value="ECO:0007669"/>
    <property type="project" value="InterPro"/>
</dbReference>
<dbReference type="EMBL" id="AP014809">
    <property type="protein sequence ID" value="BAU89163.1"/>
    <property type="molecule type" value="Genomic_DNA"/>
</dbReference>
<evidence type="ECO:0000259" key="15">
    <source>
        <dbReference type="Pfam" id="PF17432"/>
    </source>
</evidence>
<keyword evidence="8" id="KW-0479">Metal-binding</keyword>
<dbReference type="GO" id="GO:0006508">
    <property type="term" value="P:proteolysis"/>
    <property type="evidence" value="ECO:0007669"/>
    <property type="project" value="UniProtKB-UniRule"/>
</dbReference>
<accession>A0A160PBE7</accession>
<organism evidence="17 18">
    <name type="scientific">Methylorubrum populi</name>
    <dbReference type="NCBI Taxonomy" id="223967"/>
    <lineage>
        <taxon>Bacteria</taxon>
        <taxon>Pseudomonadati</taxon>
        <taxon>Pseudomonadota</taxon>
        <taxon>Alphaproteobacteria</taxon>
        <taxon>Hyphomicrobiales</taxon>
        <taxon>Methylobacteriaceae</taxon>
        <taxon>Methylorubrum</taxon>
    </lineage>
</organism>
<dbReference type="PANTHER" id="PTHR46322">
    <property type="entry name" value="PUROMYCIN-SENSITIVE AMINOPEPTIDASE"/>
    <property type="match status" value="1"/>
</dbReference>
<dbReference type="CDD" id="cd09600">
    <property type="entry name" value="M1_APN"/>
    <property type="match status" value="1"/>
</dbReference>
<keyword evidence="9" id="KW-0378">Hydrolase</keyword>
<dbReference type="GO" id="GO:0016285">
    <property type="term" value="F:alanyl aminopeptidase activity"/>
    <property type="evidence" value="ECO:0007669"/>
    <property type="project" value="UniProtKB-EC"/>
</dbReference>
<comment type="cofactor">
    <cofactor evidence="2">
        <name>Zn(2+)</name>
        <dbReference type="ChEBI" id="CHEBI:29105"/>
    </cofactor>
</comment>
<dbReference type="Gene3D" id="3.30.2010.30">
    <property type="match status" value="1"/>
</dbReference>
<comment type="similarity">
    <text evidence="3">Belongs to the peptidase M1 family.</text>
</comment>
<feature type="domain" description="Peptidase M1 membrane alanine aminopeptidase" evidence="13">
    <location>
        <begin position="232"/>
        <end position="445"/>
    </location>
</feature>
<evidence type="ECO:0000256" key="10">
    <source>
        <dbReference type="ARBA" id="ARBA00022833"/>
    </source>
</evidence>
<dbReference type="Gene3D" id="1.10.390.10">
    <property type="entry name" value="Neutral Protease Domain 2"/>
    <property type="match status" value="1"/>
</dbReference>
<feature type="domain" description="Peptidase M1 alanyl aminopeptidase C-terminal" evidence="15">
    <location>
        <begin position="554"/>
        <end position="876"/>
    </location>
</feature>
<dbReference type="InterPro" id="IPR038438">
    <property type="entry name" value="PepN_Ig-like_sf"/>
</dbReference>
<evidence type="ECO:0000256" key="5">
    <source>
        <dbReference type="ARBA" id="ARBA00015611"/>
    </source>
</evidence>
<evidence type="ECO:0000259" key="14">
    <source>
        <dbReference type="Pfam" id="PF11940"/>
    </source>
</evidence>
<dbReference type="SUPFAM" id="SSF63737">
    <property type="entry name" value="Leukotriene A4 hydrolase N-terminal domain"/>
    <property type="match status" value="1"/>
</dbReference>
<proteinExistence type="inferred from homology"/>
<dbReference type="GO" id="GO:0008237">
    <property type="term" value="F:metallopeptidase activity"/>
    <property type="evidence" value="ECO:0007669"/>
    <property type="project" value="UniProtKB-UniRule"/>
</dbReference>
<dbReference type="InterPro" id="IPR027268">
    <property type="entry name" value="Peptidase_M4/M1_CTD_sf"/>
</dbReference>
<keyword evidence="11" id="KW-0482">Metalloprotease</keyword>
<evidence type="ECO:0000256" key="9">
    <source>
        <dbReference type="ARBA" id="ARBA00022801"/>
    </source>
</evidence>
<dbReference type="InterPro" id="IPR035414">
    <property type="entry name" value="Peptidase_M1_pepN_Ig-like"/>
</dbReference>
<evidence type="ECO:0000256" key="3">
    <source>
        <dbReference type="ARBA" id="ARBA00010136"/>
    </source>
</evidence>
<evidence type="ECO:0000256" key="6">
    <source>
        <dbReference type="ARBA" id="ARBA00022438"/>
    </source>
</evidence>
<dbReference type="PANTHER" id="PTHR46322:SF1">
    <property type="entry name" value="PUROMYCIN-SENSITIVE AMINOPEPTIDASE"/>
    <property type="match status" value="1"/>
</dbReference>
<evidence type="ECO:0000256" key="11">
    <source>
        <dbReference type="ARBA" id="ARBA00023049"/>
    </source>
</evidence>
<feature type="domain" description="Peptidase M1 alanyl aminopeptidase Ig-like fold" evidence="14">
    <location>
        <begin position="451"/>
        <end position="548"/>
    </location>
</feature>
<dbReference type="NCBIfam" id="TIGR02414">
    <property type="entry name" value="pepN_proteo"/>
    <property type="match status" value="1"/>
</dbReference>
<comment type="catalytic activity">
    <reaction evidence="1">
        <text>Release of an N-terminal amino acid, Xaa-|-Yaa- from a peptide, amide or arylamide. Xaa is preferably Ala, but may be most amino acids including Pro (slow action). When a terminal hydrophobic residue is followed by a prolyl residue, the two may be released as an intact Xaa-Pro dipeptide.</text>
        <dbReference type="EC" id="3.4.11.2"/>
    </reaction>
</comment>
<evidence type="ECO:0000256" key="2">
    <source>
        <dbReference type="ARBA" id="ARBA00001947"/>
    </source>
</evidence>
<protein>
    <recommendedName>
        <fullName evidence="5 12">Aminopeptidase N</fullName>
        <ecNumber evidence="4 12">3.4.11.2</ecNumber>
    </recommendedName>
</protein>
<dbReference type="InterPro" id="IPR012779">
    <property type="entry name" value="Peptidase_M1_pepN"/>
</dbReference>
<dbReference type="EC" id="3.4.11.2" evidence="4 12"/>
<keyword evidence="10" id="KW-0862">Zinc</keyword>
<keyword evidence="6 17" id="KW-0031">Aminopeptidase</keyword>
<name>A0A160PBE7_9HYPH</name>